<evidence type="ECO:0000256" key="1">
    <source>
        <dbReference type="SAM" id="Coils"/>
    </source>
</evidence>
<feature type="region of interest" description="Disordered" evidence="2">
    <location>
        <begin position="309"/>
        <end position="337"/>
    </location>
</feature>
<dbReference type="Proteomes" id="UP001356427">
    <property type="component" value="Unassembled WGS sequence"/>
</dbReference>
<accession>A0AAN8LW78</accession>
<proteinExistence type="predicted"/>
<dbReference type="EMBL" id="JAGTTL010000007">
    <property type="protein sequence ID" value="KAK6319888.1"/>
    <property type="molecule type" value="Genomic_DNA"/>
</dbReference>
<keyword evidence="4" id="KW-1185">Reference proteome</keyword>
<keyword evidence="1" id="KW-0175">Coiled coil</keyword>
<name>A0AAN8LW78_9TELE</name>
<reference evidence="3 4" key="1">
    <citation type="submission" date="2021-04" db="EMBL/GenBank/DDBJ databases">
        <authorList>
            <person name="De Guttry C."/>
            <person name="Zahm M."/>
            <person name="Klopp C."/>
            <person name="Cabau C."/>
            <person name="Louis A."/>
            <person name="Berthelot C."/>
            <person name="Parey E."/>
            <person name="Roest Crollius H."/>
            <person name="Montfort J."/>
            <person name="Robinson-Rechavi M."/>
            <person name="Bucao C."/>
            <person name="Bouchez O."/>
            <person name="Gislard M."/>
            <person name="Lluch J."/>
            <person name="Milhes M."/>
            <person name="Lampietro C."/>
            <person name="Lopez Roques C."/>
            <person name="Donnadieu C."/>
            <person name="Braasch I."/>
            <person name="Desvignes T."/>
            <person name="Postlethwait J."/>
            <person name="Bobe J."/>
            <person name="Wedekind C."/>
            <person name="Guiguen Y."/>
        </authorList>
    </citation>
    <scope>NUCLEOTIDE SEQUENCE [LARGE SCALE GENOMIC DNA]</scope>
    <source>
        <strain evidence="3">Cs_M1</strain>
        <tissue evidence="3">Blood</tissue>
    </source>
</reference>
<evidence type="ECO:0000256" key="2">
    <source>
        <dbReference type="SAM" id="MobiDB-lite"/>
    </source>
</evidence>
<gene>
    <name evidence="3" type="ORF">J4Q44_G00089950</name>
</gene>
<feature type="compositionally biased region" description="Basic and acidic residues" evidence="2">
    <location>
        <begin position="320"/>
        <end position="337"/>
    </location>
</feature>
<sequence length="337" mass="38861">MDCFCFPAPRRVQYLTRQPTESQKVGLFREKVTLMWEAIKILKSDQEAMMAQLKKSQKKQQKDEKLLHKSQWKQGKDNQQLCLVIRRLENKVDVVTKELWAELKRLGELIEENKNGAGDSSASLKPCWEFPIPVPPTGQPRPTSGRHQYYAQYPCVPHVSSATNQSVSQTGSSRVLPAGQRLHRRCPILPPLVDPPMPITHWFPDLSPPKRPLPLPPAILEELYTDTSSDPAFRQEKVIEEMMKILEEEREKDRVDILAVVEKEMEKKLKKLQRESPAHRIQKTEQEMVEMMKAIEKERELDRIEILEMSLPGGLSGTDSDDHHPVEGSRLQRQEVL</sequence>
<evidence type="ECO:0000313" key="3">
    <source>
        <dbReference type="EMBL" id="KAK6319888.1"/>
    </source>
</evidence>
<dbReference type="AlphaFoldDB" id="A0AAN8LW78"/>
<organism evidence="3 4">
    <name type="scientific">Coregonus suidteri</name>
    <dbReference type="NCBI Taxonomy" id="861788"/>
    <lineage>
        <taxon>Eukaryota</taxon>
        <taxon>Metazoa</taxon>
        <taxon>Chordata</taxon>
        <taxon>Craniata</taxon>
        <taxon>Vertebrata</taxon>
        <taxon>Euteleostomi</taxon>
        <taxon>Actinopterygii</taxon>
        <taxon>Neopterygii</taxon>
        <taxon>Teleostei</taxon>
        <taxon>Protacanthopterygii</taxon>
        <taxon>Salmoniformes</taxon>
        <taxon>Salmonidae</taxon>
        <taxon>Coregoninae</taxon>
        <taxon>Coregonus</taxon>
    </lineage>
</organism>
<protein>
    <submittedName>
        <fullName evidence="3">Uncharacterized protein</fullName>
    </submittedName>
</protein>
<feature type="coiled-coil region" evidence="1">
    <location>
        <begin position="255"/>
        <end position="301"/>
    </location>
</feature>
<evidence type="ECO:0000313" key="4">
    <source>
        <dbReference type="Proteomes" id="UP001356427"/>
    </source>
</evidence>
<comment type="caution">
    <text evidence="3">The sequence shown here is derived from an EMBL/GenBank/DDBJ whole genome shotgun (WGS) entry which is preliminary data.</text>
</comment>